<dbReference type="EMBL" id="JAEPCR010000149">
    <property type="protein sequence ID" value="MCG7980702.1"/>
    <property type="molecule type" value="Genomic_DNA"/>
</dbReference>
<comment type="caution">
    <text evidence="1">The sequence shown here is derived from an EMBL/GenBank/DDBJ whole genome shotgun (WGS) entry which is preliminary data.</text>
</comment>
<dbReference type="SUPFAM" id="SSF49313">
    <property type="entry name" value="Cadherin-like"/>
    <property type="match status" value="1"/>
</dbReference>
<proteinExistence type="predicted"/>
<organism evidence="1 2">
    <name type="scientific">Candidatus Thiodiazotropha taylori</name>
    <dbReference type="NCBI Taxonomy" id="2792791"/>
    <lineage>
        <taxon>Bacteria</taxon>
        <taxon>Pseudomonadati</taxon>
        <taxon>Pseudomonadota</taxon>
        <taxon>Gammaproteobacteria</taxon>
        <taxon>Chromatiales</taxon>
        <taxon>Sedimenticolaceae</taxon>
        <taxon>Candidatus Thiodiazotropha</taxon>
    </lineage>
</organism>
<dbReference type="GO" id="GO:0016020">
    <property type="term" value="C:membrane"/>
    <property type="evidence" value="ECO:0007669"/>
    <property type="project" value="InterPro"/>
</dbReference>
<dbReference type="InterPro" id="IPR013783">
    <property type="entry name" value="Ig-like_fold"/>
</dbReference>
<reference evidence="1" key="1">
    <citation type="journal article" date="2021" name="Proc. Natl. Acad. Sci. U.S.A.">
        <title>Global biogeography of chemosynthetic symbionts reveals both localized and globally distributed symbiont groups. .</title>
        <authorList>
            <person name="Osvatic J.T."/>
            <person name="Wilkins L.G.E."/>
            <person name="Leibrecht L."/>
            <person name="Leray M."/>
            <person name="Zauner S."/>
            <person name="Polzin J."/>
            <person name="Camacho Y."/>
            <person name="Gros O."/>
            <person name="van Gils J.A."/>
            <person name="Eisen J.A."/>
            <person name="Petersen J.M."/>
            <person name="Yuen B."/>
        </authorList>
    </citation>
    <scope>NUCLEOTIDE SEQUENCE</scope>
    <source>
        <strain evidence="1">MAGclacostrist055</strain>
    </source>
</reference>
<evidence type="ECO:0000313" key="1">
    <source>
        <dbReference type="EMBL" id="MCG7980702.1"/>
    </source>
</evidence>
<dbReference type="Gene3D" id="2.60.40.10">
    <property type="entry name" value="Immunoglobulins"/>
    <property type="match status" value="1"/>
</dbReference>
<protein>
    <submittedName>
        <fullName evidence="1">Ig domain-containing protein</fullName>
    </submittedName>
</protein>
<dbReference type="PROSITE" id="PS51257">
    <property type="entry name" value="PROKAR_LIPOPROTEIN"/>
    <property type="match status" value="1"/>
</dbReference>
<gene>
    <name evidence="1" type="ORF">JAY77_21465</name>
</gene>
<dbReference type="Pfam" id="PF05345">
    <property type="entry name" value="He_PIG"/>
    <property type="match status" value="1"/>
</dbReference>
<name>A0A9E4NPM1_9GAMM</name>
<feature type="non-terminal residue" evidence="1">
    <location>
        <position position="312"/>
    </location>
</feature>
<sequence>MKNRTPLSVSDMARAGIALLGAILFVLMGCTVPEPSSSDRSFTYEGIVMSFDVGEDAKSKAPKWTNKPGATIVYSISKPGDAKIDGVSIDETTGVVTVPKTAPVAEETWTVTAAVDGVDGNEYTASITITVSEQEFSIRSLSYTPARIELNKGIPIAHRIAPDVDPPLPERAATQYTIQPELSSGLSIDQSTGVISGTPDEEAGETEYTVTLALSGGYSGGAETPLTIVVGTKSAWVETLVYTEAATDVKDGKVSGGDVNIAAPSLTQKSGLTPPPGTANHAVDDARITIDETDGSIVIKNGTDLSGEDSDT</sequence>
<dbReference type="AlphaFoldDB" id="A0A9E4NPM1"/>
<accession>A0A9E4NPM1</accession>
<dbReference type="InterPro" id="IPR015919">
    <property type="entry name" value="Cadherin-like_sf"/>
</dbReference>
<evidence type="ECO:0000313" key="2">
    <source>
        <dbReference type="Proteomes" id="UP000886674"/>
    </source>
</evidence>
<dbReference type="Proteomes" id="UP000886674">
    <property type="component" value="Unassembled WGS sequence"/>
</dbReference>
<dbReference type="GO" id="GO:0005509">
    <property type="term" value="F:calcium ion binding"/>
    <property type="evidence" value="ECO:0007669"/>
    <property type="project" value="InterPro"/>
</dbReference>